<comment type="subcellular location">
    <subcellularLocation>
        <location evidence="1">Membrane</location>
    </subcellularLocation>
</comment>
<dbReference type="GeneID" id="87953251"/>
<gene>
    <name evidence="6" type="ORF">IL334_001120</name>
</gene>
<organism evidence="6 7">
    <name type="scientific">Kwoniella shivajii</name>
    <dbReference type="NCBI Taxonomy" id="564305"/>
    <lineage>
        <taxon>Eukaryota</taxon>
        <taxon>Fungi</taxon>
        <taxon>Dikarya</taxon>
        <taxon>Basidiomycota</taxon>
        <taxon>Agaricomycotina</taxon>
        <taxon>Tremellomycetes</taxon>
        <taxon>Tremellales</taxon>
        <taxon>Cryptococcaceae</taxon>
        <taxon>Kwoniella</taxon>
    </lineage>
</organism>
<dbReference type="RefSeq" id="XP_062788931.1">
    <property type="nucleotide sequence ID" value="XM_062932880.1"/>
</dbReference>
<feature type="domain" description="Fatty acid hydroxylase" evidence="5">
    <location>
        <begin position="155"/>
        <end position="291"/>
    </location>
</feature>
<dbReference type="EMBL" id="CP141881">
    <property type="protein sequence ID" value="WRT64191.1"/>
    <property type="molecule type" value="Genomic_DNA"/>
</dbReference>
<keyword evidence="4" id="KW-0472">Membrane</keyword>
<proteinExistence type="predicted"/>
<protein>
    <recommendedName>
        <fullName evidence="5">Fatty acid hydroxylase domain-containing protein</fullName>
    </recommendedName>
</protein>
<keyword evidence="7" id="KW-1185">Reference proteome</keyword>
<keyword evidence="3" id="KW-1133">Transmembrane helix</keyword>
<keyword evidence="2" id="KW-0812">Transmembrane</keyword>
<evidence type="ECO:0000256" key="2">
    <source>
        <dbReference type="ARBA" id="ARBA00022692"/>
    </source>
</evidence>
<accession>A0ABZ1CU45</accession>
<evidence type="ECO:0000313" key="6">
    <source>
        <dbReference type="EMBL" id="WRT64191.1"/>
    </source>
</evidence>
<sequence length="343" mass="39928">MSAVAIGFLQKYAPVVADQFITMNATQTQNALYGDVNLEALNWLERTWASYYIWMGNPVLATGLMSFMLHEIVYFGRAIPWLIIGAIPFFNQWKIQPDKVVTKAQIWKCTKVVLLTHFTCELPLIYAFHPICCYFGMATYEVPFSPIGIMAAQIAFFFVFEDMFHYWAHRALHYGPLYKNIHKLHHEFSAPIGLAAEYAHPLEVLILAQGTISGPFLYCLFRKDLHILTVYIWITLRLWQAVDAHSGYDFPWSLRHFIPFWAGADHHDYHHMAFNNCFSTSFRWWDFSLGTDSKYHAYKERMAKVKASQRAKWEKDEHEKITKEGLEAERLVLQGKISKPKTL</sequence>
<dbReference type="Pfam" id="PF04116">
    <property type="entry name" value="FA_hydroxylase"/>
    <property type="match status" value="1"/>
</dbReference>
<reference evidence="6 7" key="1">
    <citation type="submission" date="2024-01" db="EMBL/GenBank/DDBJ databases">
        <title>Comparative genomics of Cryptococcus and Kwoniella reveals pathogenesis evolution and contrasting modes of karyotype evolution via chromosome fusion or intercentromeric recombination.</title>
        <authorList>
            <person name="Coelho M.A."/>
            <person name="David-Palma M."/>
            <person name="Shea T."/>
            <person name="Bowers K."/>
            <person name="McGinley-Smith S."/>
            <person name="Mohammad A.W."/>
            <person name="Gnirke A."/>
            <person name="Yurkov A.M."/>
            <person name="Nowrousian M."/>
            <person name="Sun S."/>
            <person name="Cuomo C.A."/>
            <person name="Heitman J."/>
        </authorList>
    </citation>
    <scope>NUCLEOTIDE SEQUENCE [LARGE SCALE GENOMIC DNA]</scope>
    <source>
        <strain evidence="6">CBS 11374</strain>
    </source>
</reference>
<dbReference type="PANTHER" id="PTHR11863">
    <property type="entry name" value="STEROL DESATURASE"/>
    <property type="match status" value="1"/>
</dbReference>
<name>A0ABZ1CU45_9TREE</name>
<evidence type="ECO:0000256" key="1">
    <source>
        <dbReference type="ARBA" id="ARBA00004370"/>
    </source>
</evidence>
<evidence type="ECO:0000256" key="4">
    <source>
        <dbReference type="ARBA" id="ARBA00023136"/>
    </source>
</evidence>
<evidence type="ECO:0000313" key="7">
    <source>
        <dbReference type="Proteomes" id="UP001329825"/>
    </source>
</evidence>
<dbReference type="InterPro" id="IPR006694">
    <property type="entry name" value="Fatty_acid_hydroxylase"/>
</dbReference>
<dbReference type="InterPro" id="IPR050307">
    <property type="entry name" value="Sterol_Desaturase_Related"/>
</dbReference>
<evidence type="ECO:0000256" key="3">
    <source>
        <dbReference type="ARBA" id="ARBA00022989"/>
    </source>
</evidence>
<evidence type="ECO:0000259" key="5">
    <source>
        <dbReference type="Pfam" id="PF04116"/>
    </source>
</evidence>
<dbReference type="Proteomes" id="UP001329825">
    <property type="component" value="Chromosome 1"/>
</dbReference>